<dbReference type="AlphaFoldDB" id="A0A561CAR0"/>
<organism evidence="2 3">
    <name type="scientific">Neobacillus bataviensis</name>
    <dbReference type="NCBI Taxonomy" id="220685"/>
    <lineage>
        <taxon>Bacteria</taxon>
        <taxon>Bacillati</taxon>
        <taxon>Bacillota</taxon>
        <taxon>Bacilli</taxon>
        <taxon>Bacillales</taxon>
        <taxon>Bacillaceae</taxon>
        <taxon>Neobacillus</taxon>
    </lineage>
</organism>
<evidence type="ECO:0000313" key="3">
    <source>
        <dbReference type="Proteomes" id="UP000319671"/>
    </source>
</evidence>
<dbReference type="RefSeq" id="WP_186446681.1">
    <property type="nucleotide sequence ID" value="NZ_VIVN01000029.1"/>
</dbReference>
<keyword evidence="1" id="KW-1133">Transmembrane helix</keyword>
<dbReference type="EMBL" id="VIVN01000029">
    <property type="protein sequence ID" value="TWD88275.1"/>
    <property type="molecule type" value="Genomic_DNA"/>
</dbReference>
<evidence type="ECO:0000313" key="2">
    <source>
        <dbReference type="EMBL" id="TWD88275.1"/>
    </source>
</evidence>
<feature type="transmembrane region" description="Helical" evidence="1">
    <location>
        <begin position="80"/>
        <end position="99"/>
    </location>
</feature>
<dbReference type="Pfam" id="PF04854">
    <property type="entry name" value="DUF624"/>
    <property type="match status" value="1"/>
</dbReference>
<feature type="transmembrane region" description="Helical" evidence="1">
    <location>
        <begin position="111"/>
        <end position="135"/>
    </location>
</feature>
<accession>A0A561CAR0</accession>
<sequence length="214" mass="24375">METSSILGGIYKLMDWISKLALLNLLWIASTILGLGVFGFFPSTVAMFAVVRKWMLGEEEVSIVKPFWDSYKKEFVKSNLLGVFIVAAGLVLYADLLFIQNAAKNMATFLYIPLFIITFIFVCTLFYLIPIFVHYEMKITDVIKNSFFVMIMNPLSTLYMLIGSFGICFVLSYVPPICILFSGNLLAMLFMKPACNAFNKIQRKHDVYLQEQSI</sequence>
<gene>
    <name evidence="2" type="ORF">FB550_1297</name>
</gene>
<reference evidence="2 3" key="1">
    <citation type="submission" date="2019-06" db="EMBL/GenBank/DDBJ databases">
        <title>Sorghum-associated microbial communities from plants grown in Nebraska, USA.</title>
        <authorList>
            <person name="Schachtman D."/>
        </authorList>
    </citation>
    <scope>NUCLEOTIDE SEQUENCE [LARGE SCALE GENOMIC DNA]</scope>
    <source>
        <strain evidence="2 3">2482</strain>
    </source>
</reference>
<comment type="caution">
    <text evidence="2">The sequence shown here is derived from an EMBL/GenBank/DDBJ whole genome shotgun (WGS) entry which is preliminary data.</text>
</comment>
<protein>
    <submittedName>
        <fullName evidence="2">Putative membrane protein YesL</fullName>
    </submittedName>
</protein>
<keyword evidence="1" id="KW-0472">Membrane</keyword>
<evidence type="ECO:0000256" key="1">
    <source>
        <dbReference type="SAM" id="Phobius"/>
    </source>
</evidence>
<keyword evidence="1" id="KW-0812">Transmembrane</keyword>
<keyword evidence="3" id="KW-1185">Reference proteome</keyword>
<dbReference type="InterPro" id="IPR006938">
    <property type="entry name" value="DUF624"/>
</dbReference>
<dbReference type="Proteomes" id="UP000319671">
    <property type="component" value="Unassembled WGS sequence"/>
</dbReference>
<proteinExistence type="predicted"/>
<feature type="transmembrane region" description="Helical" evidence="1">
    <location>
        <begin position="173"/>
        <end position="191"/>
    </location>
</feature>
<feature type="transmembrane region" description="Helical" evidence="1">
    <location>
        <begin position="20"/>
        <end position="51"/>
    </location>
</feature>
<feature type="transmembrane region" description="Helical" evidence="1">
    <location>
        <begin position="147"/>
        <end position="167"/>
    </location>
</feature>
<name>A0A561CAR0_9BACI</name>